<reference evidence="1 2" key="1">
    <citation type="submission" date="2023-04" db="EMBL/GenBank/DDBJ databases">
        <title>Forest soil microbial communities from Buena Vista Peninsula, Colon Province, Panama.</title>
        <authorList>
            <person name="Bouskill N."/>
        </authorList>
    </citation>
    <scope>NUCLEOTIDE SEQUENCE [LARGE SCALE GENOMIC DNA]</scope>
    <source>
        <strain evidence="1 2">CFH S0262</strain>
    </source>
</reference>
<comment type="caution">
    <text evidence="1">The sequence shown here is derived from an EMBL/GenBank/DDBJ whole genome shotgun (WGS) entry which is preliminary data.</text>
</comment>
<evidence type="ECO:0000313" key="1">
    <source>
        <dbReference type="EMBL" id="MDH6279507.1"/>
    </source>
</evidence>
<keyword evidence="2" id="KW-1185">Reference proteome</keyword>
<organism evidence="1 2">
    <name type="scientific">Prescottella agglutinans</name>
    <dbReference type="NCBI Taxonomy" id="1644129"/>
    <lineage>
        <taxon>Bacteria</taxon>
        <taxon>Bacillati</taxon>
        <taxon>Actinomycetota</taxon>
        <taxon>Actinomycetes</taxon>
        <taxon>Mycobacteriales</taxon>
        <taxon>Nocardiaceae</taxon>
        <taxon>Prescottella</taxon>
    </lineage>
</organism>
<accession>A0ABT6M5D0</accession>
<protein>
    <submittedName>
        <fullName evidence="1">Uncharacterized protein</fullName>
    </submittedName>
</protein>
<dbReference type="EMBL" id="JARXVC010000002">
    <property type="protein sequence ID" value="MDH6279507.1"/>
    <property type="molecule type" value="Genomic_DNA"/>
</dbReference>
<name>A0ABT6M5D0_9NOCA</name>
<evidence type="ECO:0000313" key="2">
    <source>
        <dbReference type="Proteomes" id="UP001160334"/>
    </source>
</evidence>
<proteinExistence type="predicted"/>
<sequence>MSTAEQIIAEHRWDERRGICECMFVPEFGPGTRYERMTLKDHAAHVVAALTNAGKTIVDLPEADEVVHGIPYWSETDIEVHKSVIMRDGFPVTAERLRIEAGDFLAAARVAEGGER</sequence>
<gene>
    <name evidence="1" type="ORF">M2280_000716</name>
</gene>
<dbReference type="RefSeq" id="WP_280758908.1">
    <property type="nucleotide sequence ID" value="NZ_JARXVC010000002.1"/>
</dbReference>
<dbReference type="Proteomes" id="UP001160334">
    <property type="component" value="Unassembled WGS sequence"/>
</dbReference>